<evidence type="ECO:0000256" key="1">
    <source>
        <dbReference type="SAM" id="Phobius"/>
    </source>
</evidence>
<sequence length="177" mass="20833">MIIMGYLAYEFIRVLVKMTEKVILPISEEEKDTIRTQPQRKLDSPTYTGQKSGIILYTVIFLFTLLMFVASSVFKLFDQNMYLLLLVPLLGSFNWLNMFAIVEDGVLCKSRFIPWERIKSFRFERIDINHRYYGHSKEVNDTYELKMETRTFTASCVVTSEEMKHELNSMLKDRVGV</sequence>
<dbReference type="EMBL" id="JAWDIP010000003">
    <property type="protein sequence ID" value="MDY0394548.1"/>
    <property type="molecule type" value="Genomic_DNA"/>
</dbReference>
<comment type="caution">
    <text evidence="2">The sequence shown here is derived from an EMBL/GenBank/DDBJ whole genome shotgun (WGS) entry which is preliminary data.</text>
</comment>
<reference evidence="2 3" key="1">
    <citation type="submission" date="2023-10" db="EMBL/GenBank/DDBJ databases">
        <title>Virgibacillus halophilus 5B73C genome.</title>
        <authorList>
            <person name="Miliotis G."/>
            <person name="Sengupta P."/>
            <person name="Hameed A."/>
            <person name="Chuvochina M."/>
            <person name="Mcdonagh F."/>
            <person name="Simpson A.C."/>
            <person name="Singh N.K."/>
            <person name="Rekha P.D."/>
            <person name="Raman K."/>
            <person name="Hugenholtz P."/>
            <person name="Venkateswaran K."/>
        </authorList>
    </citation>
    <scope>NUCLEOTIDE SEQUENCE [LARGE SCALE GENOMIC DNA]</scope>
    <source>
        <strain evidence="2 3">5B73C</strain>
    </source>
</reference>
<gene>
    <name evidence="2" type="ORF">RWE15_08975</name>
</gene>
<feature type="transmembrane region" description="Helical" evidence="1">
    <location>
        <begin position="54"/>
        <end position="74"/>
    </location>
</feature>
<keyword evidence="1" id="KW-1133">Transmembrane helix</keyword>
<proteinExistence type="predicted"/>
<evidence type="ECO:0000313" key="2">
    <source>
        <dbReference type="EMBL" id="MDY0394548.1"/>
    </source>
</evidence>
<evidence type="ECO:0000313" key="3">
    <source>
        <dbReference type="Proteomes" id="UP001281447"/>
    </source>
</evidence>
<feature type="transmembrane region" description="Helical" evidence="1">
    <location>
        <begin position="81"/>
        <end position="102"/>
    </location>
</feature>
<evidence type="ECO:0008006" key="4">
    <source>
        <dbReference type="Google" id="ProtNLM"/>
    </source>
</evidence>
<keyword evidence="3" id="KW-1185">Reference proteome</keyword>
<dbReference type="Proteomes" id="UP001281447">
    <property type="component" value="Unassembled WGS sequence"/>
</dbReference>
<accession>A0ABU5C5E4</accession>
<name>A0ABU5C5E4_9BACI</name>
<keyword evidence="1" id="KW-0472">Membrane</keyword>
<organism evidence="2 3">
    <name type="scientific">Tigheibacillus halophilus</name>
    <dbReference type="NCBI Taxonomy" id="361280"/>
    <lineage>
        <taxon>Bacteria</taxon>
        <taxon>Bacillati</taxon>
        <taxon>Bacillota</taxon>
        <taxon>Bacilli</taxon>
        <taxon>Bacillales</taxon>
        <taxon>Bacillaceae</taxon>
        <taxon>Tigheibacillus</taxon>
    </lineage>
</organism>
<keyword evidence="1" id="KW-0812">Transmembrane</keyword>
<protein>
    <recommendedName>
        <fullName evidence="4">DUF5673 domain-containing protein</fullName>
    </recommendedName>
</protein>